<evidence type="ECO:0008006" key="4">
    <source>
        <dbReference type="Google" id="ProtNLM"/>
    </source>
</evidence>
<evidence type="ECO:0000313" key="2">
    <source>
        <dbReference type="EMBL" id="KAJ7196680.1"/>
    </source>
</evidence>
<accession>A0AAD6UX04</accession>
<proteinExistence type="predicted"/>
<name>A0AAD6UX04_9AGAR</name>
<dbReference type="AlphaFoldDB" id="A0AAD6UX04"/>
<dbReference type="EMBL" id="JARJCW010000082">
    <property type="protein sequence ID" value="KAJ7196680.1"/>
    <property type="molecule type" value="Genomic_DNA"/>
</dbReference>
<organism evidence="2 3">
    <name type="scientific">Mycena pura</name>
    <dbReference type="NCBI Taxonomy" id="153505"/>
    <lineage>
        <taxon>Eukaryota</taxon>
        <taxon>Fungi</taxon>
        <taxon>Dikarya</taxon>
        <taxon>Basidiomycota</taxon>
        <taxon>Agaricomycotina</taxon>
        <taxon>Agaricomycetes</taxon>
        <taxon>Agaricomycetidae</taxon>
        <taxon>Agaricales</taxon>
        <taxon>Marasmiineae</taxon>
        <taxon>Mycenaceae</taxon>
        <taxon>Mycena</taxon>
    </lineage>
</organism>
<keyword evidence="1" id="KW-0732">Signal</keyword>
<feature type="signal peptide" evidence="1">
    <location>
        <begin position="1"/>
        <end position="20"/>
    </location>
</feature>
<gene>
    <name evidence="2" type="ORF">GGX14DRAFT_574746</name>
</gene>
<protein>
    <recommendedName>
        <fullName evidence="4">CBM-cenC domain-containing protein</fullName>
    </recommendedName>
</protein>
<dbReference type="Proteomes" id="UP001219525">
    <property type="component" value="Unassembled WGS sequence"/>
</dbReference>
<evidence type="ECO:0000313" key="3">
    <source>
        <dbReference type="Proteomes" id="UP001219525"/>
    </source>
</evidence>
<feature type="chain" id="PRO_5041957404" description="CBM-cenC domain-containing protein" evidence="1">
    <location>
        <begin position="21"/>
        <end position="177"/>
    </location>
</feature>
<sequence length="177" mass="19082">MTILVLLLSALLYGRLICAAQRNSTVDDGSPLVEYNATLWSRSTAGFDGSQLNDGTVTFVHPYPNETPTISMNFTGECFNSLALDYTSQRVITTGTAVYIFVAYPSGKASTIRIGFTARIDDSPAGGWTADQIAPLSNHLAFSTTTLSNGPHTLVLELCVQCSLYFDYAIINSFVSS</sequence>
<comment type="caution">
    <text evidence="2">The sequence shown here is derived from an EMBL/GenBank/DDBJ whole genome shotgun (WGS) entry which is preliminary data.</text>
</comment>
<keyword evidence="3" id="KW-1185">Reference proteome</keyword>
<reference evidence="2" key="1">
    <citation type="submission" date="2023-03" db="EMBL/GenBank/DDBJ databases">
        <title>Massive genome expansion in bonnet fungi (Mycena s.s.) driven by repeated elements and novel gene families across ecological guilds.</title>
        <authorList>
            <consortium name="Lawrence Berkeley National Laboratory"/>
            <person name="Harder C.B."/>
            <person name="Miyauchi S."/>
            <person name="Viragh M."/>
            <person name="Kuo A."/>
            <person name="Thoen E."/>
            <person name="Andreopoulos B."/>
            <person name="Lu D."/>
            <person name="Skrede I."/>
            <person name="Drula E."/>
            <person name="Henrissat B."/>
            <person name="Morin E."/>
            <person name="Kohler A."/>
            <person name="Barry K."/>
            <person name="LaButti K."/>
            <person name="Morin E."/>
            <person name="Salamov A."/>
            <person name="Lipzen A."/>
            <person name="Mereny Z."/>
            <person name="Hegedus B."/>
            <person name="Baldrian P."/>
            <person name="Stursova M."/>
            <person name="Weitz H."/>
            <person name="Taylor A."/>
            <person name="Grigoriev I.V."/>
            <person name="Nagy L.G."/>
            <person name="Martin F."/>
            <person name="Kauserud H."/>
        </authorList>
    </citation>
    <scope>NUCLEOTIDE SEQUENCE</scope>
    <source>
        <strain evidence="2">9144</strain>
    </source>
</reference>
<evidence type="ECO:0000256" key="1">
    <source>
        <dbReference type="SAM" id="SignalP"/>
    </source>
</evidence>